<dbReference type="Proteomes" id="UP000241229">
    <property type="component" value="Unassembled WGS sequence"/>
</dbReference>
<organism evidence="1 2">
    <name type="scientific">Kumtagia ephedrae</name>
    <dbReference type="NCBI Taxonomy" id="2116701"/>
    <lineage>
        <taxon>Bacteria</taxon>
        <taxon>Pseudomonadati</taxon>
        <taxon>Pseudomonadota</taxon>
        <taxon>Alphaproteobacteria</taxon>
        <taxon>Hyphomicrobiales</taxon>
        <taxon>Phyllobacteriaceae</taxon>
        <taxon>Kumtagia</taxon>
    </lineage>
</organism>
<dbReference type="SUPFAM" id="SSF47598">
    <property type="entry name" value="Ribbon-helix-helix"/>
    <property type="match status" value="1"/>
</dbReference>
<reference evidence="1 2" key="1">
    <citation type="submission" date="2018-03" db="EMBL/GenBank/DDBJ databases">
        <title>The draft genome of Mesorhizobium sp. 6GN-30.</title>
        <authorList>
            <person name="Liu L."/>
            <person name="Li L."/>
            <person name="Wang T."/>
            <person name="Zhang X."/>
            <person name="Liang L."/>
        </authorList>
    </citation>
    <scope>NUCLEOTIDE SEQUENCE [LARGE SCALE GENOMIC DNA]</scope>
    <source>
        <strain evidence="1 2">6GN30</strain>
    </source>
</reference>
<dbReference type="Pfam" id="PF23807">
    <property type="entry name" value="RHH_10"/>
    <property type="match status" value="1"/>
</dbReference>
<dbReference type="InterPro" id="IPR010985">
    <property type="entry name" value="Ribbon_hlx_hlx"/>
</dbReference>
<dbReference type="InterPro" id="IPR013321">
    <property type="entry name" value="Arc_rbn_hlx_hlx"/>
</dbReference>
<evidence type="ECO:0000313" key="2">
    <source>
        <dbReference type="Proteomes" id="UP000241229"/>
    </source>
</evidence>
<protein>
    <submittedName>
        <fullName evidence="1">Chromosome partitioning protein ParB</fullName>
    </submittedName>
</protein>
<dbReference type="GO" id="GO:0006355">
    <property type="term" value="P:regulation of DNA-templated transcription"/>
    <property type="evidence" value="ECO:0007669"/>
    <property type="project" value="InterPro"/>
</dbReference>
<dbReference type="Gene3D" id="1.10.1220.10">
    <property type="entry name" value="Met repressor-like"/>
    <property type="match status" value="1"/>
</dbReference>
<comment type="caution">
    <text evidence="1">The sequence shown here is derived from an EMBL/GenBank/DDBJ whole genome shotgun (WGS) entry which is preliminary data.</text>
</comment>
<evidence type="ECO:0000313" key="1">
    <source>
        <dbReference type="EMBL" id="PSJ56181.1"/>
    </source>
</evidence>
<name>A0A2P7S141_9HYPH</name>
<dbReference type="EMBL" id="PXYK01000023">
    <property type="protein sequence ID" value="PSJ56181.1"/>
    <property type="molecule type" value="Genomic_DNA"/>
</dbReference>
<dbReference type="InterPro" id="IPR056972">
    <property type="entry name" value="RHH_dom-containing"/>
</dbReference>
<dbReference type="RefSeq" id="WP_106774305.1">
    <property type="nucleotide sequence ID" value="NZ_PXYK01000023.1"/>
</dbReference>
<dbReference type="CDD" id="cd21631">
    <property type="entry name" value="RHH_CopG_NikR-like"/>
    <property type="match status" value="1"/>
</dbReference>
<keyword evidence="2" id="KW-1185">Reference proteome</keyword>
<dbReference type="OrthoDB" id="7508186at2"/>
<gene>
    <name evidence="1" type="ORF">C7I84_21715</name>
</gene>
<accession>A0A2P7S141</accession>
<proteinExistence type="predicted"/>
<sequence length="91" mass="9588">MSGKRVSFGAKPAAPTVDAWVQQGNGAEGLAHPSVQAAAPKADIYTARLTIDVTPELRGRIKVAAFRQGVTVAEMIRDLLEARFPDEGGNA</sequence>
<dbReference type="AlphaFoldDB" id="A0A2P7S141"/>